<organism evidence="3 4">
    <name type="scientific">Streptomyces phaeochromogenes</name>
    <dbReference type="NCBI Taxonomy" id="1923"/>
    <lineage>
        <taxon>Bacteria</taxon>
        <taxon>Bacillati</taxon>
        <taxon>Actinomycetota</taxon>
        <taxon>Actinomycetes</taxon>
        <taxon>Kitasatosporales</taxon>
        <taxon>Streptomycetaceae</taxon>
        <taxon>Streptomyces</taxon>
        <taxon>Streptomyces phaeochromogenes group</taxon>
    </lineage>
</organism>
<keyword evidence="4" id="KW-1185">Reference proteome</keyword>
<protein>
    <submittedName>
        <fullName evidence="3">Uncharacterized protein</fullName>
    </submittedName>
</protein>
<gene>
    <name evidence="3" type="ORF">OHB35_48990</name>
</gene>
<dbReference type="EMBL" id="CP109135">
    <property type="protein sequence ID" value="WSD20551.1"/>
    <property type="molecule type" value="Genomic_DNA"/>
</dbReference>
<evidence type="ECO:0000313" key="3">
    <source>
        <dbReference type="EMBL" id="WSD20551.1"/>
    </source>
</evidence>
<evidence type="ECO:0000256" key="1">
    <source>
        <dbReference type="SAM" id="MobiDB-lite"/>
    </source>
</evidence>
<evidence type="ECO:0000256" key="2">
    <source>
        <dbReference type="SAM" id="Phobius"/>
    </source>
</evidence>
<dbReference type="RefSeq" id="WP_326762217.1">
    <property type="nucleotide sequence ID" value="NZ_CP109135.1"/>
</dbReference>
<dbReference type="Proteomes" id="UP001340816">
    <property type="component" value="Chromosome"/>
</dbReference>
<keyword evidence="2" id="KW-0812">Transmembrane</keyword>
<keyword evidence="2" id="KW-0472">Membrane</keyword>
<feature type="region of interest" description="Disordered" evidence="1">
    <location>
        <begin position="50"/>
        <end position="73"/>
    </location>
</feature>
<keyword evidence="2" id="KW-1133">Transmembrane helix</keyword>
<sequence length="73" mass="8110">MRTTLTPEFYQLFAVLLVAAMAVTFVVAAVADGAFVWLSRRLSARRLPRRATVPNVPERGRTAPAADRTPVRR</sequence>
<proteinExistence type="predicted"/>
<feature type="transmembrane region" description="Helical" evidence="2">
    <location>
        <begin position="12"/>
        <end position="38"/>
    </location>
</feature>
<accession>A0ABZ1HPM4</accession>
<reference evidence="3 4" key="1">
    <citation type="submission" date="2022-10" db="EMBL/GenBank/DDBJ databases">
        <title>The complete genomes of actinobacterial strains from the NBC collection.</title>
        <authorList>
            <person name="Joergensen T.S."/>
            <person name="Alvarez Arevalo M."/>
            <person name="Sterndorff E.B."/>
            <person name="Faurdal D."/>
            <person name="Vuksanovic O."/>
            <person name="Mourched A.-S."/>
            <person name="Charusanti P."/>
            <person name="Shaw S."/>
            <person name="Blin K."/>
            <person name="Weber T."/>
        </authorList>
    </citation>
    <scope>NUCLEOTIDE SEQUENCE [LARGE SCALE GENOMIC DNA]</scope>
    <source>
        <strain evidence="3 4">NBC 01752</strain>
    </source>
</reference>
<evidence type="ECO:0000313" key="4">
    <source>
        <dbReference type="Proteomes" id="UP001340816"/>
    </source>
</evidence>
<name>A0ABZ1HPM4_STRPH</name>